<dbReference type="Gene3D" id="3.10.290.30">
    <property type="entry name" value="MM3350-like"/>
    <property type="match status" value="1"/>
</dbReference>
<comment type="caution">
    <text evidence="2">The sequence shown here is derived from an EMBL/GenBank/DDBJ whole genome shotgun (WGS) entry which is preliminary data.</text>
</comment>
<accession>A0A7Y9DS88</accession>
<dbReference type="RefSeq" id="WP_179792526.1">
    <property type="nucleotide sequence ID" value="NZ_BAABHP010000018.1"/>
</dbReference>
<dbReference type="PANTHER" id="PTHR41878:SF1">
    <property type="entry name" value="TNPR PROTEIN"/>
    <property type="match status" value="1"/>
</dbReference>
<sequence>MQTRRVRIRLQGVDPVVERVLDVPARATLPELHLLLQAAMGWVNVHLHAFEVAGVRYGPADVDQPDDAVDESTASLPALGDRFVYEYDFGDGWTHDVEVLGVGGDEPGCVDGQGGCPLEDCGGPHGFQRLRDVLADPQHPEHQDALAWVGGSLPGFDLAATDRHLRQVVGAVPESVRLLLGLLDGGVKPTATGRLPRTVVRAIQEQRPQWAFYEKPASREDDLRPLEELHAILRKVRLVRVQNGVLTPTRAAFDDLEVIRRLRGWLETGDAFVDQLVVDALAVILAHGPIESSELAARILDLIGHGWTVDGEPVSVDDVRMEFAGMSGALQGLDQIVLEDWREWAAGLATPLLPAAVGMVAAWSEHSTQPHYR</sequence>
<evidence type="ECO:0000259" key="1">
    <source>
        <dbReference type="Pfam" id="PF07929"/>
    </source>
</evidence>
<proteinExistence type="predicted"/>
<name>A0A7Y9DS88_9PSEU</name>
<evidence type="ECO:0000313" key="3">
    <source>
        <dbReference type="Proteomes" id="UP000535890"/>
    </source>
</evidence>
<dbReference type="InterPro" id="IPR012912">
    <property type="entry name" value="Plasmid_pRiA4b_Orf3-like"/>
</dbReference>
<evidence type="ECO:0000313" key="2">
    <source>
        <dbReference type="EMBL" id="NYD34591.1"/>
    </source>
</evidence>
<reference evidence="2 3" key="1">
    <citation type="submission" date="2020-07" db="EMBL/GenBank/DDBJ databases">
        <title>Sequencing the genomes of 1000 actinobacteria strains.</title>
        <authorList>
            <person name="Klenk H.-P."/>
        </authorList>
    </citation>
    <scope>NUCLEOTIDE SEQUENCE [LARGE SCALE GENOMIC DNA]</scope>
    <source>
        <strain evidence="2 3">DSM 45772</strain>
    </source>
</reference>
<dbReference type="InterPro" id="IPR024047">
    <property type="entry name" value="MM3350-like_sf"/>
</dbReference>
<keyword evidence="3" id="KW-1185">Reference proteome</keyword>
<dbReference type="Pfam" id="PF07929">
    <property type="entry name" value="PRiA4_ORF3"/>
    <property type="match status" value="1"/>
</dbReference>
<dbReference type="Proteomes" id="UP000535890">
    <property type="component" value="Unassembled WGS sequence"/>
</dbReference>
<dbReference type="SUPFAM" id="SSF159941">
    <property type="entry name" value="MM3350-like"/>
    <property type="match status" value="1"/>
</dbReference>
<protein>
    <recommendedName>
        <fullName evidence="1">Plasmid pRiA4b Orf3-like domain-containing protein</fullName>
    </recommendedName>
</protein>
<dbReference type="AlphaFoldDB" id="A0A7Y9DS88"/>
<feature type="domain" description="Plasmid pRiA4b Orf3-like" evidence="1">
    <location>
        <begin position="5"/>
        <end position="163"/>
    </location>
</feature>
<organism evidence="2 3">
    <name type="scientific">Actinomycetospora corticicola</name>
    <dbReference type="NCBI Taxonomy" id="663602"/>
    <lineage>
        <taxon>Bacteria</taxon>
        <taxon>Bacillati</taxon>
        <taxon>Actinomycetota</taxon>
        <taxon>Actinomycetes</taxon>
        <taxon>Pseudonocardiales</taxon>
        <taxon>Pseudonocardiaceae</taxon>
        <taxon>Actinomycetospora</taxon>
    </lineage>
</organism>
<dbReference type="PANTHER" id="PTHR41878">
    <property type="entry name" value="LEXA REPRESSOR-RELATED"/>
    <property type="match status" value="1"/>
</dbReference>
<dbReference type="EMBL" id="JACCBN010000001">
    <property type="protein sequence ID" value="NYD34591.1"/>
    <property type="molecule type" value="Genomic_DNA"/>
</dbReference>
<gene>
    <name evidence="2" type="ORF">BJ983_000693</name>
</gene>